<evidence type="ECO:0000256" key="16">
    <source>
        <dbReference type="ARBA" id="ARBA00023303"/>
    </source>
</evidence>
<dbReference type="InterPro" id="IPR006201">
    <property type="entry name" value="Neur_channel"/>
</dbReference>
<accession>A0AAD9KCB0</accession>
<feature type="chain" id="PRO_5041769810" evidence="18">
    <location>
        <begin position="22"/>
        <end position="477"/>
    </location>
</feature>
<dbReference type="EMBL" id="JAODUP010000012">
    <property type="protein sequence ID" value="KAK2169069.1"/>
    <property type="molecule type" value="Genomic_DNA"/>
</dbReference>
<dbReference type="GO" id="GO:0004890">
    <property type="term" value="F:GABA-A receptor activity"/>
    <property type="evidence" value="ECO:0007669"/>
    <property type="project" value="InterPro"/>
</dbReference>
<evidence type="ECO:0000256" key="7">
    <source>
        <dbReference type="ARBA" id="ARBA00023065"/>
    </source>
</evidence>
<keyword evidence="12" id="KW-0325">Glycoprotein</keyword>
<feature type="domain" description="Neurotransmitter-gated ion-channel transmembrane" evidence="21">
    <location>
        <begin position="250"/>
        <end position="333"/>
    </location>
</feature>
<dbReference type="FunFam" id="2.70.170.10:FF:000043">
    <property type="entry name" value="Gamma-aminobutyric acid receptor alpha-like"/>
    <property type="match status" value="1"/>
</dbReference>
<dbReference type="InterPro" id="IPR006202">
    <property type="entry name" value="Neur_chan_lig-bd"/>
</dbReference>
<dbReference type="CDD" id="cd19007">
    <property type="entry name" value="LGIC_ECD_GABAR_GRD-like"/>
    <property type="match status" value="1"/>
</dbReference>
<evidence type="ECO:0000256" key="3">
    <source>
        <dbReference type="ARBA" id="ARBA00022692"/>
    </source>
</evidence>
<comment type="caution">
    <text evidence="22">The sequence shown here is derived from an EMBL/GenBank/DDBJ whole genome shotgun (WGS) entry which is preliminary data.</text>
</comment>
<feature type="compositionally biased region" description="Acidic residues" evidence="19">
    <location>
        <begin position="345"/>
        <end position="365"/>
    </location>
</feature>
<comment type="similarity">
    <text evidence="18">Belongs to the ligand-gated ion channel (TC 1.A.9) family.</text>
</comment>
<keyword evidence="13" id="KW-0868">Chloride</keyword>
<evidence type="ECO:0000256" key="1">
    <source>
        <dbReference type="ARBA" id="ARBA00022448"/>
    </source>
</evidence>
<feature type="domain" description="Neurotransmitter-gated ion-channel ligand-binding" evidence="20">
    <location>
        <begin position="34"/>
        <end position="243"/>
    </location>
</feature>
<keyword evidence="8 18" id="KW-0472">Membrane</keyword>
<keyword evidence="15" id="KW-1071">Ligand-gated ion channel</keyword>
<keyword evidence="16 18" id="KW-0407">Ion channel</keyword>
<name>A0AAD9KCB0_9ANNE</name>
<evidence type="ECO:0000256" key="8">
    <source>
        <dbReference type="ARBA" id="ARBA00023136"/>
    </source>
</evidence>
<dbReference type="InterPro" id="IPR006028">
    <property type="entry name" value="GABAA/Glycine_rcpt"/>
</dbReference>
<keyword evidence="11" id="KW-0869">Chloride channel</keyword>
<dbReference type="GO" id="GO:0034707">
    <property type="term" value="C:chloride channel complex"/>
    <property type="evidence" value="ECO:0007669"/>
    <property type="project" value="UniProtKB-KW"/>
</dbReference>
<dbReference type="PROSITE" id="PS00236">
    <property type="entry name" value="NEUROTR_ION_CHANNEL"/>
    <property type="match status" value="1"/>
</dbReference>
<dbReference type="PRINTS" id="PR00252">
    <property type="entry name" value="NRIONCHANNEL"/>
</dbReference>
<dbReference type="Pfam" id="PF02932">
    <property type="entry name" value="Neur_chan_memb"/>
    <property type="match status" value="1"/>
</dbReference>
<feature type="transmembrane region" description="Helical" evidence="18">
    <location>
        <begin position="273"/>
        <end position="293"/>
    </location>
</feature>
<keyword evidence="10" id="KW-0675">Receptor</keyword>
<evidence type="ECO:0000256" key="15">
    <source>
        <dbReference type="ARBA" id="ARBA00023286"/>
    </source>
</evidence>
<dbReference type="Gene3D" id="1.20.58.390">
    <property type="entry name" value="Neurotransmitter-gated ion-channel transmembrane domain"/>
    <property type="match status" value="1"/>
</dbReference>
<comment type="caution">
    <text evidence="18">Lacks conserved residue(s) required for the propagation of feature annotation.</text>
</comment>
<dbReference type="InterPro" id="IPR038050">
    <property type="entry name" value="Neuro_actylchol_rec"/>
</dbReference>
<keyword evidence="23" id="KW-1185">Reference proteome</keyword>
<evidence type="ECO:0000256" key="13">
    <source>
        <dbReference type="ARBA" id="ARBA00023214"/>
    </source>
</evidence>
<dbReference type="PRINTS" id="PR00253">
    <property type="entry name" value="GABAARECEPTR"/>
</dbReference>
<evidence type="ECO:0000256" key="19">
    <source>
        <dbReference type="SAM" id="MobiDB-lite"/>
    </source>
</evidence>
<keyword evidence="1 18" id="KW-0813">Transport</keyword>
<evidence type="ECO:0000313" key="22">
    <source>
        <dbReference type="EMBL" id="KAK2169069.1"/>
    </source>
</evidence>
<keyword evidence="7 18" id="KW-0406">Ion transport</keyword>
<keyword evidence="2" id="KW-1003">Cell membrane</keyword>
<keyword evidence="4 18" id="KW-0732">Signal</keyword>
<feature type="transmembrane region" description="Helical" evidence="18">
    <location>
        <begin position="305"/>
        <end position="330"/>
    </location>
</feature>
<dbReference type="SUPFAM" id="SSF90112">
    <property type="entry name" value="Neurotransmitter-gated ion-channel transmembrane pore"/>
    <property type="match status" value="1"/>
</dbReference>
<evidence type="ECO:0000256" key="10">
    <source>
        <dbReference type="ARBA" id="ARBA00023170"/>
    </source>
</evidence>
<dbReference type="PANTHER" id="PTHR18945">
    <property type="entry name" value="NEUROTRANSMITTER GATED ION CHANNEL"/>
    <property type="match status" value="1"/>
</dbReference>
<dbReference type="InterPro" id="IPR036734">
    <property type="entry name" value="Neur_chan_lig-bd_sf"/>
</dbReference>
<evidence type="ECO:0000259" key="20">
    <source>
        <dbReference type="Pfam" id="PF02931"/>
    </source>
</evidence>
<dbReference type="Gene3D" id="2.70.170.10">
    <property type="entry name" value="Neurotransmitter-gated ion-channel ligand-binding domain"/>
    <property type="match status" value="1"/>
</dbReference>
<feature type="signal peptide" evidence="18">
    <location>
        <begin position="1"/>
        <end position="21"/>
    </location>
</feature>
<evidence type="ECO:0000256" key="9">
    <source>
        <dbReference type="ARBA" id="ARBA00023157"/>
    </source>
</evidence>
<feature type="transmembrane region" description="Helical" evidence="18">
    <location>
        <begin position="246"/>
        <end position="267"/>
    </location>
</feature>
<dbReference type="InterPro" id="IPR036719">
    <property type="entry name" value="Neuro-gated_channel_TM_sf"/>
</dbReference>
<dbReference type="GO" id="GO:0005254">
    <property type="term" value="F:chloride channel activity"/>
    <property type="evidence" value="ECO:0007669"/>
    <property type="project" value="UniProtKB-KW"/>
</dbReference>
<evidence type="ECO:0000313" key="23">
    <source>
        <dbReference type="Proteomes" id="UP001208570"/>
    </source>
</evidence>
<evidence type="ECO:0000256" key="18">
    <source>
        <dbReference type="RuleBase" id="RU000687"/>
    </source>
</evidence>
<evidence type="ECO:0000256" key="2">
    <source>
        <dbReference type="ARBA" id="ARBA00022475"/>
    </source>
</evidence>
<dbReference type="GO" id="GO:0045211">
    <property type="term" value="C:postsynaptic membrane"/>
    <property type="evidence" value="ECO:0007669"/>
    <property type="project" value="UniProtKB-SubCell"/>
</dbReference>
<evidence type="ECO:0000256" key="6">
    <source>
        <dbReference type="ARBA" id="ARBA00023018"/>
    </source>
</evidence>
<dbReference type="SUPFAM" id="SSF63712">
    <property type="entry name" value="Nicotinic receptor ligand binding domain-like"/>
    <property type="match status" value="1"/>
</dbReference>
<keyword evidence="9" id="KW-1015">Disulfide bond</keyword>
<dbReference type="PRINTS" id="PR01079">
    <property type="entry name" value="GABAARALPHA"/>
</dbReference>
<protein>
    <submittedName>
        <fullName evidence="22">Uncharacterized protein</fullName>
    </submittedName>
</protein>
<dbReference type="AlphaFoldDB" id="A0AAD9KCB0"/>
<reference evidence="22" key="1">
    <citation type="journal article" date="2023" name="Mol. Biol. Evol.">
        <title>Third-Generation Sequencing Reveals the Adaptive Role of the Epigenome in Three Deep-Sea Polychaetes.</title>
        <authorList>
            <person name="Perez M."/>
            <person name="Aroh O."/>
            <person name="Sun Y."/>
            <person name="Lan Y."/>
            <person name="Juniper S.K."/>
            <person name="Young C.R."/>
            <person name="Angers B."/>
            <person name="Qian P.Y."/>
        </authorList>
    </citation>
    <scope>NUCLEOTIDE SEQUENCE</scope>
    <source>
        <strain evidence="22">P08H-3</strain>
    </source>
</reference>
<evidence type="ECO:0000256" key="12">
    <source>
        <dbReference type="ARBA" id="ARBA00023180"/>
    </source>
</evidence>
<dbReference type="CDD" id="cd19049">
    <property type="entry name" value="LGIC_TM_anion"/>
    <property type="match status" value="1"/>
</dbReference>
<evidence type="ECO:0000256" key="5">
    <source>
        <dbReference type="ARBA" id="ARBA00022989"/>
    </source>
</evidence>
<evidence type="ECO:0000256" key="4">
    <source>
        <dbReference type="ARBA" id="ARBA00022729"/>
    </source>
</evidence>
<dbReference type="InterPro" id="IPR001390">
    <property type="entry name" value="GABAAa_rcpt"/>
</dbReference>
<gene>
    <name evidence="22" type="ORF">LSH36_12g07026</name>
</gene>
<keyword evidence="6" id="KW-0770">Synapse</keyword>
<sequence length="477" mass="54209">MASSGIGNRIWFLCELMPVLGGRFKMTDSAKNTTELLDKLLTGYDNRLRPNFGGPPTLVDVNINIRSLGPISELDMAYQLDCYFRQSWVDTRLRFTSSMDKLAVSVNILDRLWKPDTHFFNGKKSYLHMMTTPNKLLRIYKDGRILYSMRITIKATCPMHLETFPMDTQTCPLKFGSHGYSENELLYIWTKGANNSIKIAADTTLSQFDIVGIPAGNMTKYDRGLGGRRYSALFANFVLQRHTGYFLINVYVPCSLLVAISWVGFWINREATADRIALGITTVLTMAFLGIENRRDLPKVSYSTALDYFVAVCFAFVLATILQFAGVHFFTKHGSGEVYIIPESSSDDDDDDDDDDVRDEDENKDDEQTIKECFKDIVSPKDKISVNVHHQTSSRYLYRDKRMSVRACAATTQRKRPLKSNGTSTKDVILRSDVTDHHRHRDSCLYKLWQCVLEGMTTEGDLRFRHSNADPGDPGEC</sequence>
<keyword evidence="14" id="KW-0628">Postsynaptic cell membrane</keyword>
<dbReference type="Proteomes" id="UP001208570">
    <property type="component" value="Unassembled WGS sequence"/>
</dbReference>
<evidence type="ECO:0000256" key="14">
    <source>
        <dbReference type="ARBA" id="ARBA00023257"/>
    </source>
</evidence>
<dbReference type="NCBIfam" id="TIGR00860">
    <property type="entry name" value="LIC"/>
    <property type="match status" value="1"/>
</dbReference>
<dbReference type="GO" id="GO:0005230">
    <property type="term" value="F:extracellular ligand-gated monoatomic ion channel activity"/>
    <property type="evidence" value="ECO:0007669"/>
    <property type="project" value="InterPro"/>
</dbReference>
<keyword evidence="3 18" id="KW-0812">Transmembrane</keyword>
<feature type="region of interest" description="Disordered" evidence="19">
    <location>
        <begin position="341"/>
        <end position="367"/>
    </location>
</feature>
<evidence type="ECO:0000259" key="21">
    <source>
        <dbReference type="Pfam" id="PF02932"/>
    </source>
</evidence>
<evidence type="ECO:0000256" key="11">
    <source>
        <dbReference type="ARBA" id="ARBA00023173"/>
    </source>
</evidence>
<organism evidence="22 23">
    <name type="scientific">Paralvinella palmiformis</name>
    <dbReference type="NCBI Taxonomy" id="53620"/>
    <lineage>
        <taxon>Eukaryota</taxon>
        <taxon>Metazoa</taxon>
        <taxon>Spiralia</taxon>
        <taxon>Lophotrochozoa</taxon>
        <taxon>Annelida</taxon>
        <taxon>Polychaeta</taxon>
        <taxon>Sedentaria</taxon>
        <taxon>Canalipalpata</taxon>
        <taxon>Terebellida</taxon>
        <taxon>Terebelliformia</taxon>
        <taxon>Alvinellidae</taxon>
        <taxon>Paralvinella</taxon>
    </lineage>
</organism>
<proteinExistence type="inferred from homology"/>
<dbReference type="Pfam" id="PF02931">
    <property type="entry name" value="Neur_chan_LBD"/>
    <property type="match status" value="1"/>
</dbReference>
<keyword evidence="5 18" id="KW-1133">Transmembrane helix</keyword>
<dbReference type="InterPro" id="IPR018000">
    <property type="entry name" value="Neurotransmitter_ion_chnl_CS"/>
</dbReference>
<comment type="subcellular location">
    <subcellularLocation>
        <location evidence="17">Postsynaptic cell membrane</location>
        <topology evidence="17">Multi-pass membrane protein</topology>
    </subcellularLocation>
</comment>
<evidence type="ECO:0000256" key="17">
    <source>
        <dbReference type="ARBA" id="ARBA00034104"/>
    </source>
</evidence>
<dbReference type="InterPro" id="IPR006029">
    <property type="entry name" value="Neurotrans-gated_channel_TM"/>
</dbReference>